<dbReference type="GO" id="GO:0055085">
    <property type="term" value="P:transmembrane transport"/>
    <property type="evidence" value="ECO:0007669"/>
    <property type="project" value="InterPro"/>
</dbReference>
<dbReference type="GO" id="GO:0015833">
    <property type="term" value="P:peptide transport"/>
    <property type="evidence" value="ECO:0007669"/>
    <property type="project" value="UniProtKB-KW"/>
</dbReference>
<dbReference type="InterPro" id="IPR035906">
    <property type="entry name" value="MetI-like_sf"/>
</dbReference>
<evidence type="ECO:0000256" key="2">
    <source>
        <dbReference type="ARBA" id="ARBA00022448"/>
    </source>
</evidence>
<accession>A0A4Y8JTG6</accession>
<proteinExistence type="inferred from homology"/>
<evidence type="ECO:0000256" key="1">
    <source>
        <dbReference type="ARBA" id="ARBA00004429"/>
    </source>
</evidence>
<reference evidence="14 15" key="1">
    <citation type="submission" date="2019-03" db="EMBL/GenBank/DDBJ databases">
        <title>Genomics of glacier-inhabiting Cryobacterium strains.</title>
        <authorList>
            <person name="Liu Q."/>
            <person name="Xin Y.-H."/>
        </authorList>
    </citation>
    <scope>NUCLEOTIDE SEQUENCE [LARGE SCALE GENOMIC DNA]</scope>
    <source>
        <strain evidence="14 15">TMT1-51</strain>
    </source>
</reference>
<dbReference type="AlphaFoldDB" id="A0A4Y8JTG6"/>
<dbReference type="GO" id="GO:0005886">
    <property type="term" value="C:plasma membrane"/>
    <property type="evidence" value="ECO:0007669"/>
    <property type="project" value="UniProtKB-SubCell"/>
</dbReference>
<evidence type="ECO:0000256" key="11">
    <source>
        <dbReference type="ARBA" id="ARBA00072251"/>
    </source>
</evidence>
<keyword evidence="4" id="KW-0997">Cell inner membrane</keyword>
<dbReference type="Gene3D" id="1.10.3720.10">
    <property type="entry name" value="MetI-like"/>
    <property type="match status" value="1"/>
</dbReference>
<dbReference type="GO" id="GO:0015031">
    <property type="term" value="P:protein transport"/>
    <property type="evidence" value="ECO:0007669"/>
    <property type="project" value="UniProtKB-KW"/>
</dbReference>
<dbReference type="Pfam" id="PF12911">
    <property type="entry name" value="OppC_N"/>
    <property type="match status" value="1"/>
</dbReference>
<feature type="transmembrane region" description="Helical" evidence="12">
    <location>
        <begin position="52"/>
        <end position="73"/>
    </location>
</feature>
<evidence type="ECO:0000256" key="10">
    <source>
        <dbReference type="ARBA" id="ARBA00024202"/>
    </source>
</evidence>
<dbReference type="SUPFAM" id="SSF161098">
    <property type="entry name" value="MetI-like"/>
    <property type="match status" value="1"/>
</dbReference>
<sequence length="318" mass="34059">MSLVEETNAELGAPDVLVTPTPLGVGVPSGPPARSRSRGRLIWRRLTQTSRFWVGAIAIGLILIWALLGPLFYPFDALTRDPLNMGLGPTQLHWFGTNSIGQDLYAQTLVGLQKSLVIGLIAGPLGTLIAAVVGSVAGYMGGVVDRVLVWCINLLLVLPSFILLVILSPLFKGLSWVFLTIFIAGFSWMIMAQVVRSQTKSLRDRDFVKAARYMGVPMRKILGRHIIPNVASLLIIDATLGVVAAILAETSLSYFGFGIRAPDVSLGTLLAEGTSAAVTRPWLFVFPAGVLIVTLFAVSLIGDALRDAVDPTSGVNRD</sequence>
<dbReference type="PROSITE" id="PS50928">
    <property type="entry name" value="ABC_TM1"/>
    <property type="match status" value="1"/>
</dbReference>
<feature type="transmembrane region" description="Helical" evidence="12">
    <location>
        <begin position="147"/>
        <end position="167"/>
    </location>
</feature>
<feature type="transmembrane region" description="Helical" evidence="12">
    <location>
        <begin position="116"/>
        <end position="140"/>
    </location>
</feature>
<dbReference type="EMBL" id="SOHA01000041">
    <property type="protein sequence ID" value="TFD26911.1"/>
    <property type="molecule type" value="Genomic_DNA"/>
</dbReference>
<keyword evidence="15" id="KW-1185">Reference proteome</keyword>
<evidence type="ECO:0000256" key="6">
    <source>
        <dbReference type="ARBA" id="ARBA00022856"/>
    </source>
</evidence>
<evidence type="ECO:0000256" key="7">
    <source>
        <dbReference type="ARBA" id="ARBA00022927"/>
    </source>
</evidence>
<evidence type="ECO:0000256" key="9">
    <source>
        <dbReference type="ARBA" id="ARBA00023136"/>
    </source>
</evidence>
<comment type="similarity">
    <text evidence="10">Belongs to the binding-protein-dependent transport system permease family. OppBC subfamily.</text>
</comment>
<keyword evidence="5 12" id="KW-0812">Transmembrane</keyword>
<dbReference type="Pfam" id="PF00528">
    <property type="entry name" value="BPD_transp_1"/>
    <property type="match status" value="1"/>
</dbReference>
<feature type="transmembrane region" description="Helical" evidence="12">
    <location>
        <begin position="226"/>
        <end position="248"/>
    </location>
</feature>
<feature type="transmembrane region" description="Helical" evidence="12">
    <location>
        <begin position="173"/>
        <end position="195"/>
    </location>
</feature>
<comment type="caution">
    <text evidence="14">The sequence shown here is derived from an EMBL/GenBank/DDBJ whole genome shotgun (WGS) entry which is preliminary data.</text>
</comment>
<keyword evidence="3" id="KW-1003">Cell membrane</keyword>
<dbReference type="PANTHER" id="PTHR43386:SF2">
    <property type="entry name" value="OLIGOPEPTIDE TRANSPORT SYSTEM PERMEASE PROTEIN OPPC"/>
    <property type="match status" value="1"/>
</dbReference>
<evidence type="ECO:0000313" key="14">
    <source>
        <dbReference type="EMBL" id="TFD26911.1"/>
    </source>
</evidence>
<dbReference type="Proteomes" id="UP000297472">
    <property type="component" value="Unassembled WGS sequence"/>
</dbReference>
<dbReference type="RefSeq" id="WP_134425739.1">
    <property type="nucleotide sequence ID" value="NZ_SOHA01000041.1"/>
</dbReference>
<dbReference type="InterPro" id="IPR050366">
    <property type="entry name" value="BP-dependent_transpt_permease"/>
</dbReference>
<dbReference type="InterPro" id="IPR025966">
    <property type="entry name" value="OppC_N"/>
</dbReference>
<name>A0A4Y8JTG6_9MICO</name>
<evidence type="ECO:0000256" key="3">
    <source>
        <dbReference type="ARBA" id="ARBA00022475"/>
    </source>
</evidence>
<comment type="subcellular location">
    <subcellularLocation>
        <location evidence="1">Cell inner membrane</location>
        <topology evidence="1">Multi-pass membrane protein</topology>
    </subcellularLocation>
    <subcellularLocation>
        <location evidence="12">Cell membrane</location>
        <topology evidence="12">Multi-pass membrane protein</topology>
    </subcellularLocation>
</comment>
<keyword evidence="7" id="KW-0653">Protein transport</keyword>
<evidence type="ECO:0000259" key="13">
    <source>
        <dbReference type="PROSITE" id="PS50928"/>
    </source>
</evidence>
<dbReference type="PANTHER" id="PTHR43386">
    <property type="entry name" value="OLIGOPEPTIDE TRANSPORT SYSTEM PERMEASE PROTEIN APPC"/>
    <property type="match status" value="1"/>
</dbReference>
<protein>
    <recommendedName>
        <fullName evidence="11">Oligopeptide transport system permease protein OppC</fullName>
    </recommendedName>
</protein>
<keyword evidence="2 12" id="KW-0813">Transport</keyword>
<keyword evidence="8 12" id="KW-1133">Transmembrane helix</keyword>
<evidence type="ECO:0000256" key="5">
    <source>
        <dbReference type="ARBA" id="ARBA00022692"/>
    </source>
</evidence>
<organism evidence="14 15">
    <name type="scientific">Cryobacterium cryoconiti</name>
    <dbReference type="NCBI Taxonomy" id="1259239"/>
    <lineage>
        <taxon>Bacteria</taxon>
        <taxon>Bacillati</taxon>
        <taxon>Actinomycetota</taxon>
        <taxon>Actinomycetes</taxon>
        <taxon>Micrococcales</taxon>
        <taxon>Microbacteriaceae</taxon>
        <taxon>Cryobacterium</taxon>
    </lineage>
</organism>
<keyword evidence="9 12" id="KW-0472">Membrane</keyword>
<evidence type="ECO:0000256" key="8">
    <source>
        <dbReference type="ARBA" id="ARBA00022989"/>
    </source>
</evidence>
<evidence type="ECO:0000313" key="15">
    <source>
        <dbReference type="Proteomes" id="UP000297472"/>
    </source>
</evidence>
<feature type="domain" description="ABC transmembrane type-1" evidence="13">
    <location>
        <begin position="112"/>
        <end position="302"/>
    </location>
</feature>
<dbReference type="InterPro" id="IPR000515">
    <property type="entry name" value="MetI-like"/>
</dbReference>
<evidence type="ECO:0000256" key="4">
    <source>
        <dbReference type="ARBA" id="ARBA00022519"/>
    </source>
</evidence>
<gene>
    <name evidence="14" type="ORF">E3T49_15215</name>
</gene>
<evidence type="ECO:0000256" key="12">
    <source>
        <dbReference type="RuleBase" id="RU363032"/>
    </source>
</evidence>
<dbReference type="OrthoDB" id="6637947at2"/>
<feature type="transmembrane region" description="Helical" evidence="12">
    <location>
        <begin position="282"/>
        <end position="301"/>
    </location>
</feature>
<dbReference type="CDD" id="cd06261">
    <property type="entry name" value="TM_PBP2"/>
    <property type="match status" value="1"/>
</dbReference>
<keyword evidence="6" id="KW-0571">Peptide transport</keyword>